<sequence length="205" mass="23282">MPPKTSYRVTKGNQKRHRYRPANATKCKEPHTEPPQPFFTGLAIVDTPSFSSPPDPPIHASSVDPDPDTPAWADRLFAQIGSLSKEVNDLKRDVRNINSHIDNSRANALEEFKEETEGIVDVELYIVKLMIKELSKNTKGLRNAIDGHGWTLEDLKQELVRQRTEFWIANSALQRGLEVRNRAAVRNDSNKCSFHYRTVAEQPPL</sequence>
<evidence type="ECO:0000313" key="4">
    <source>
        <dbReference type="Proteomes" id="UP000283090"/>
    </source>
</evidence>
<dbReference type="Proteomes" id="UP000283090">
    <property type="component" value="Unassembled WGS sequence"/>
</dbReference>
<dbReference type="GeneID" id="93585670"/>
<evidence type="ECO:0000256" key="1">
    <source>
        <dbReference type="SAM" id="Coils"/>
    </source>
</evidence>
<proteinExistence type="predicted"/>
<evidence type="ECO:0000256" key="2">
    <source>
        <dbReference type="SAM" id="MobiDB-lite"/>
    </source>
</evidence>
<name>A0A437A1L9_ARTFL</name>
<feature type="coiled-coil region" evidence="1">
    <location>
        <begin position="73"/>
        <end position="107"/>
    </location>
</feature>
<dbReference type="VEuPathDB" id="FungiDB:DFL_003359"/>
<dbReference type="AlphaFoldDB" id="A0A437A1L9"/>
<organism evidence="3 4">
    <name type="scientific">Arthrobotrys flagrans</name>
    <name type="common">Nematode-trapping fungus</name>
    <name type="synonym">Trichothecium flagrans</name>
    <dbReference type="NCBI Taxonomy" id="97331"/>
    <lineage>
        <taxon>Eukaryota</taxon>
        <taxon>Fungi</taxon>
        <taxon>Dikarya</taxon>
        <taxon>Ascomycota</taxon>
        <taxon>Pezizomycotina</taxon>
        <taxon>Orbiliomycetes</taxon>
        <taxon>Orbiliales</taxon>
        <taxon>Orbiliaceae</taxon>
        <taxon>Arthrobotrys</taxon>
    </lineage>
</organism>
<reference evidence="3 4" key="1">
    <citation type="submission" date="2019-01" db="EMBL/GenBank/DDBJ databases">
        <title>Intercellular communication is required for trap formation in the nematode-trapping fungus Duddingtonia flagrans.</title>
        <authorList>
            <person name="Youssar L."/>
            <person name="Wernet V."/>
            <person name="Hensel N."/>
            <person name="Hildebrandt H.-G."/>
            <person name="Fischer R."/>
        </authorList>
    </citation>
    <scope>NUCLEOTIDE SEQUENCE [LARGE SCALE GENOMIC DNA]</scope>
    <source>
        <strain evidence="3 4">CBS H-5679</strain>
    </source>
</reference>
<accession>A0A437A1L9</accession>
<comment type="caution">
    <text evidence="3">The sequence shown here is derived from an EMBL/GenBank/DDBJ whole genome shotgun (WGS) entry which is preliminary data.</text>
</comment>
<feature type="region of interest" description="Disordered" evidence="2">
    <location>
        <begin position="1"/>
        <end position="66"/>
    </location>
</feature>
<gene>
    <name evidence="3" type="ORF">DFL_003359</name>
</gene>
<keyword evidence="1" id="KW-0175">Coiled coil</keyword>
<keyword evidence="4" id="KW-1185">Reference proteome</keyword>
<protein>
    <submittedName>
        <fullName evidence="3">Uncharacterized protein</fullName>
    </submittedName>
</protein>
<dbReference type="EMBL" id="SAEB01000006">
    <property type="protein sequence ID" value="RVD85027.1"/>
    <property type="molecule type" value="Genomic_DNA"/>
</dbReference>
<evidence type="ECO:0000313" key="3">
    <source>
        <dbReference type="EMBL" id="RVD85027.1"/>
    </source>
</evidence>
<dbReference type="RefSeq" id="XP_067490571.1">
    <property type="nucleotide sequence ID" value="XM_067632287.1"/>
</dbReference>